<dbReference type="Proteomes" id="UP000020218">
    <property type="component" value="Unassembled WGS sequence"/>
</dbReference>
<accession>A0A011MEU4</accession>
<dbReference type="AlphaFoldDB" id="A0A011MEU4"/>
<name>A0A011MEU4_9PROT</name>
<dbReference type="GO" id="GO:0016301">
    <property type="term" value="F:kinase activity"/>
    <property type="evidence" value="ECO:0007669"/>
    <property type="project" value="UniProtKB-KW"/>
</dbReference>
<keyword evidence="1" id="KW-0808">Transferase</keyword>
<gene>
    <name evidence="1" type="ORF">AW08_01108</name>
</gene>
<comment type="caution">
    <text evidence="1">The sequence shown here is derived from an EMBL/GenBank/DDBJ whole genome shotgun (WGS) entry which is preliminary data.</text>
</comment>
<organism evidence="1 2">
    <name type="scientific">Candidatus Accumulibacter adjunctus</name>
    <dbReference type="NCBI Taxonomy" id="1454001"/>
    <lineage>
        <taxon>Bacteria</taxon>
        <taxon>Pseudomonadati</taxon>
        <taxon>Pseudomonadota</taxon>
        <taxon>Betaproteobacteria</taxon>
        <taxon>Candidatus Accumulibacter</taxon>
    </lineage>
</organism>
<dbReference type="EMBL" id="JFAX01000005">
    <property type="protein sequence ID" value="EXI68328.1"/>
    <property type="molecule type" value="Genomic_DNA"/>
</dbReference>
<sequence>MNVNDGLQTDARTLRDCGRVIPTPFAVLMADGRTLIVRRLLRVLPGKRLVGEAEVDGRRVLAKLFIGQRGGRHWRREQAGLAALRAAGIPAPAVQAAVPIAQGGHALLTDFLAPVESFAQAWEPFGGRPAGDAQAVALLRPLLHTLGCLHASGLVHEDLHFGNFLRHEGRVFVIDGAALQLGRAGTPLPPAEASANLAILLAQLPDAWDGELSMLLPAYAAGARAELPLLPALRDEIAAVRRWRLRDLLAKTVRDCSLFAVTQTAARFTAVTRSQATQLASVVASPDEAIGAGRTLKDGGKSTVACVLVDGRPLLVKRYNLKGLRHALGRALRPSRAWHSWRAAHRLQFFGIPTPAPLALIEERLGPLRRRAWLVSEYCPGANLLSHLVADREPPAAEAQAISQLFAAMHRARITHGDLKAMNLLWHAGQVWLIDLDDLVQHGSAAAHSRAWSRDRARLLRNWPVGSALYRWLDDRLPVA</sequence>
<dbReference type="Gene3D" id="1.10.510.10">
    <property type="entry name" value="Transferase(Phosphotransferase) domain 1"/>
    <property type="match status" value="1"/>
</dbReference>
<evidence type="ECO:0000313" key="2">
    <source>
        <dbReference type="Proteomes" id="UP000020218"/>
    </source>
</evidence>
<protein>
    <submittedName>
        <fullName evidence="1">3-deoxy-D-manno-octulosonic-acid kinase</fullName>
    </submittedName>
</protein>
<keyword evidence="1" id="KW-0418">Kinase</keyword>
<keyword evidence="2" id="KW-1185">Reference proteome</keyword>
<evidence type="ECO:0000313" key="1">
    <source>
        <dbReference type="EMBL" id="EXI68328.1"/>
    </source>
</evidence>
<dbReference type="STRING" id="1454001.AW08_01108"/>
<dbReference type="InterPro" id="IPR011009">
    <property type="entry name" value="Kinase-like_dom_sf"/>
</dbReference>
<dbReference type="PATRIC" id="fig|1454001.3.peg.1128"/>
<reference evidence="1" key="1">
    <citation type="submission" date="2014-02" db="EMBL/GenBank/DDBJ databases">
        <title>Expanding our view of genomic diversity in Candidatus Accumulibacter clades.</title>
        <authorList>
            <person name="Skennerton C.T."/>
            <person name="Barr J.J."/>
            <person name="Slater F.R."/>
            <person name="Bond P.L."/>
            <person name="Tyson G.W."/>
        </authorList>
    </citation>
    <scope>NUCLEOTIDE SEQUENCE [LARGE SCALE GENOMIC DNA]</scope>
</reference>
<dbReference type="Pfam" id="PF06293">
    <property type="entry name" value="Kdo"/>
    <property type="match status" value="1"/>
</dbReference>
<proteinExistence type="predicted"/>
<dbReference type="SUPFAM" id="SSF56112">
    <property type="entry name" value="Protein kinase-like (PK-like)"/>
    <property type="match status" value="2"/>
</dbReference>